<dbReference type="InterPro" id="IPR027417">
    <property type="entry name" value="P-loop_NTPase"/>
</dbReference>
<feature type="compositionally biased region" description="Polar residues" evidence="3">
    <location>
        <begin position="1194"/>
        <end position="1215"/>
    </location>
</feature>
<dbReference type="SUPFAM" id="SSF52540">
    <property type="entry name" value="P-loop containing nucleoside triphosphate hydrolases"/>
    <property type="match status" value="1"/>
</dbReference>
<keyword evidence="4" id="KW-0472">Membrane</keyword>
<dbReference type="InterPro" id="IPR033468">
    <property type="entry name" value="Metaxin_GST"/>
</dbReference>
<feature type="compositionally biased region" description="Basic and acidic residues" evidence="3">
    <location>
        <begin position="1177"/>
        <end position="1192"/>
    </location>
</feature>
<reference evidence="9 10" key="1">
    <citation type="submission" date="2024-07" db="EMBL/GenBank/DDBJ databases">
        <title>Enhanced genomic and transcriptomic resources for Trichinella pseudospiralis and T. spiralis underpin the discovery of pronounced molecular differences between stages and species.</title>
        <authorList>
            <person name="Pasi K.K."/>
            <person name="La Rosa G."/>
            <person name="Gomez-Morales M.A."/>
            <person name="Tosini F."/>
            <person name="Sumanam S."/>
            <person name="Young N.D."/>
            <person name="Chang B.C."/>
            <person name="Robin G.B."/>
        </authorList>
    </citation>
    <scope>NUCLEOTIDE SEQUENCE [LARGE SCALE GENOMIC DNA]</scope>
    <source>
        <strain evidence="9">ISS534</strain>
    </source>
</reference>
<dbReference type="InterPro" id="IPR008145">
    <property type="entry name" value="GK/Ca_channel_bsu"/>
</dbReference>
<keyword evidence="10" id="KW-1185">Reference proteome</keyword>
<feature type="domain" description="Guanylate kinase-like" evidence="5">
    <location>
        <begin position="1549"/>
        <end position="1651"/>
    </location>
</feature>
<dbReference type="Gene3D" id="2.60.220.30">
    <property type="match status" value="1"/>
</dbReference>
<dbReference type="Pfam" id="PF13848">
    <property type="entry name" value="Thioredoxin_6"/>
    <property type="match status" value="1"/>
</dbReference>
<dbReference type="PROSITE" id="PS50052">
    <property type="entry name" value="GUANYLATE_KINASE_2"/>
    <property type="match status" value="1"/>
</dbReference>
<feature type="domain" description="Thioredoxin" evidence="8">
    <location>
        <begin position="458"/>
        <end position="584"/>
    </location>
</feature>
<dbReference type="SUPFAM" id="SSF47616">
    <property type="entry name" value="GST C-terminal domain-like"/>
    <property type="match status" value="1"/>
</dbReference>
<feature type="compositionally biased region" description="Polar residues" evidence="3">
    <location>
        <begin position="2104"/>
        <end position="2116"/>
    </location>
</feature>
<dbReference type="CDD" id="cd06729">
    <property type="entry name" value="PDZ3_ZO1-like_domain"/>
    <property type="match status" value="1"/>
</dbReference>
<evidence type="ECO:0000313" key="10">
    <source>
        <dbReference type="Proteomes" id="UP001558632"/>
    </source>
</evidence>
<feature type="transmembrane region" description="Helical" evidence="4">
    <location>
        <begin position="448"/>
        <end position="472"/>
    </location>
</feature>
<dbReference type="CDD" id="cd06727">
    <property type="entry name" value="PDZ1_ZO1-like"/>
    <property type="match status" value="1"/>
</dbReference>
<feature type="compositionally biased region" description="Pro residues" evidence="3">
    <location>
        <begin position="2044"/>
        <end position="2057"/>
    </location>
</feature>
<dbReference type="PROSITE" id="PS51145">
    <property type="entry name" value="ZU5"/>
    <property type="match status" value="1"/>
</dbReference>
<dbReference type="SMART" id="SM00228">
    <property type="entry name" value="PDZ"/>
    <property type="match status" value="3"/>
</dbReference>
<evidence type="ECO:0000259" key="5">
    <source>
        <dbReference type="PROSITE" id="PS50052"/>
    </source>
</evidence>
<keyword evidence="2" id="KW-0728">SH3 domain</keyword>
<dbReference type="Gene3D" id="3.40.50.300">
    <property type="entry name" value="P-loop containing nucleotide triphosphate hydrolases"/>
    <property type="match status" value="1"/>
</dbReference>
<name>A0ABR3KF95_TRISP</name>
<dbReference type="CDD" id="cd03072">
    <property type="entry name" value="PDI_b'_ERp44"/>
    <property type="match status" value="1"/>
</dbReference>
<feature type="domain" description="ZU5" evidence="7">
    <location>
        <begin position="2264"/>
        <end position="2382"/>
    </location>
</feature>
<evidence type="ECO:0000259" key="6">
    <source>
        <dbReference type="PROSITE" id="PS50106"/>
    </source>
</evidence>
<feature type="region of interest" description="Disordered" evidence="3">
    <location>
        <begin position="1432"/>
        <end position="1456"/>
    </location>
</feature>
<evidence type="ECO:0000256" key="4">
    <source>
        <dbReference type="SAM" id="Phobius"/>
    </source>
</evidence>
<organism evidence="9 10">
    <name type="scientific">Trichinella spiralis</name>
    <name type="common">Trichina worm</name>
    <dbReference type="NCBI Taxonomy" id="6334"/>
    <lineage>
        <taxon>Eukaryota</taxon>
        <taxon>Metazoa</taxon>
        <taxon>Ecdysozoa</taxon>
        <taxon>Nematoda</taxon>
        <taxon>Enoplea</taxon>
        <taxon>Dorylaimia</taxon>
        <taxon>Trichinellida</taxon>
        <taxon>Trichinellidae</taxon>
        <taxon>Trichinella</taxon>
    </lineage>
</organism>
<dbReference type="Pfam" id="PF07653">
    <property type="entry name" value="SH3_2"/>
    <property type="match status" value="1"/>
</dbReference>
<comment type="caution">
    <text evidence="9">The sequence shown here is derived from an EMBL/GenBank/DDBJ whole genome shotgun (WGS) entry which is preliminary data.</text>
</comment>
<protein>
    <submittedName>
        <fullName evidence="9">Tight junction protein</fullName>
    </submittedName>
</protein>
<gene>
    <name evidence="9" type="ORF">TSPI_00903</name>
</gene>
<dbReference type="CDD" id="cd06728">
    <property type="entry name" value="PDZ2_ZO1-like_ds"/>
    <property type="match status" value="1"/>
</dbReference>
<evidence type="ECO:0000313" key="9">
    <source>
        <dbReference type="EMBL" id="KAL1234958.1"/>
    </source>
</evidence>
<keyword evidence="4" id="KW-0812">Transmembrane</keyword>
<dbReference type="InterPro" id="IPR008144">
    <property type="entry name" value="Guanylate_kin-like_dom"/>
</dbReference>
<comment type="similarity">
    <text evidence="1">Belongs to the metaxin family.</text>
</comment>
<dbReference type="Gene3D" id="2.30.42.10">
    <property type="match status" value="3"/>
</dbReference>
<proteinExistence type="inferred from homology"/>
<feature type="region of interest" description="Disordered" evidence="3">
    <location>
        <begin position="2181"/>
        <end position="2250"/>
    </location>
</feature>
<dbReference type="Pfam" id="PF17171">
    <property type="entry name" value="GST_C_6"/>
    <property type="match status" value="1"/>
</dbReference>
<dbReference type="Pfam" id="PF00085">
    <property type="entry name" value="Thioredoxin"/>
    <property type="match status" value="1"/>
</dbReference>
<dbReference type="InterPro" id="IPR000906">
    <property type="entry name" value="ZU5_dom"/>
</dbReference>
<dbReference type="PROSITE" id="PS51352">
    <property type="entry name" value="THIOREDOXIN_2"/>
    <property type="match status" value="1"/>
</dbReference>
<dbReference type="SUPFAM" id="SSF52833">
    <property type="entry name" value="Thioredoxin-like"/>
    <property type="match status" value="2"/>
</dbReference>
<accession>A0ABR3KF95</accession>
<feature type="region of interest" description="Disordered" evidence="3">
    <location>
        <begin position="2035"/>
        <end position="2155"/>
    </location>
</feature>
<dbReference type="SUPFAM" id="SSF50044">
    <property type="entry name" value="SH3-domain"/>
    <property type="match status" value="1"/>
</dbReference>
<feature type="domain" description="PDZ" evidence="6">
    <location>
        <begin position="1272"/>
        <end position="1351"/>
    </location>
</feature>
<dbReference type="InterPro" id="IPR036028">
    <property type="entry name" value="SH3-like_dom_sf"/>
</dbReference>
<evidence type="ECO:0000256" key="2">
    <source>
        <dbReference type="ARBA" id="ARBA00022443"/>
    </source>
</evidence>
<dbReference type="InterPro" id="IPR001452">
    <property type="entry name" value="SH3_domain"/>
</dbReference>
<keyword evidence="4" id="KW-1133">Transmembrane helix</keyword>
<feature type="compositionally biased region" description="Low complexity" evidence="3">
    <location>
        <begin position="1912"/>
        <end position="1921"/>
    </location>
</feature>
<dbReference type="InterPro" id="IPR041862">
    <property type="entry name" value="ERp44_PDI_b_2"/>
</dbReference>
<dbReference type="InterPro" id="IPR001478">
    <property type="entry name" value="PDZ"/>
</dbReference>
<dbReference type="Pfam" id="PF00595">
    <property type="entry name" value="PDZ"/>
    <property type="match status" value="3"/>
</dbReference>
<dbReference type="PROSITE" id="PS50106">
    <property type="entry name" value="PDZ"/>
    <property type="match status" value="3"/>
</dbReference>
<dbReference type="InterPro" id="IPR019564">
    <property type="entry name" value="Sam37/metaxin_N"/>
</dbReference>
<dbReference type="Pfam" id="PF10568">
    <property type="entry name" value="Tom37"/>
    <property type="match status" value="1"/>
</dbReference>
<feature type="region of interest" description="Disordered" evidence="3">
    <location>
        <begin position="1784"/>
        <end position="1807"/>
    </location>
</feature>
<dbReference type="PANTHER" id="PTHR13865:SF28">
    <property type="entry name" value="POLYCHAETOID, ISOFORM O"/>
    <property type="match status" value="1"/>
</dbReference>
<feature type="compositionally biased region" description="Polar residues" evidence="3">
    <location>
        <begin position="2070"/>
        <end position="2084"/>
    </location>
</feature>
<dbReference type="CDD" id="cd11859">
    <property type="entry name" value="SH3_ZO"/>
    <property type="match status" value="1"/>
</dbReference>
<evidence type="ECO:0000256" key="1">
    <source>
        <dbReference type="ARBA" id="ARBA00009170"/>
    </source>
</evidence>
<evidence type="ECO:0000259" key="7">
    <source>
        <dbReference type="PROSITE" id="PS51145"/>
    </source>
</evidence>
<dbReference type="InterPro" id="IPR013766">
    <property type="entry name" value="Thioredoxin_domain"/>
</dbReference>
<dbReference type="SMART" id="SM00072">
    <property type="entry name" value="GuKc"/>
    <property type="match status" value="1"/>
</dbReference>
<evidence type="ECO:0000259" key="8">
    <source>
        <dbReference type="PROSITE" id="PS51352"/>
    </source>
</evidence>
<dbReference type="Gene3D" id="2.30.30.40">
    <property type="entry name" value="SH3 Domains"/>
    <property type="match status" value="1"/>
</dbReference>
<dbReference type="Gene3D" id="3.40.30.10">
    <property type="entry name" value="Glutaredoxin"/>
    <property type="match status" value="3"/>
</dbReference>
<feature type="region of interest" description="Disordered" evidence="3">
    <location>
        <begin position="1907"/>
        <end position="1930"/>
    </location>
</feature>
<dbReference type="InterPro" id="IPR036034">
    <property type="entry name" value="PDZ_sf"/>
</dbReference>
<feature type="domain" description="PDZ" evidence="6">
    <location>
        <begin position="945"/>
        <end position="1032"/>
    </location>
</feature>
<feature type="compositionally biased region" description="Polar residues" evidence="3">
    <location>
        <begin position="2124"/>
        <end position="2135"/>
    </location>
</feature>
<feature type="region of interest" description="Disordered" evidence="3">
    <location>
        <begin position="1165"/>
        <end position="1217"/>
    </location>
</feature>
<dbReference type="InterPro" id="IPR036282">
    <property type="entry name" value="Glutathione-S-Trfase_C_sf"/>
</dbReference>
<dbReference type="InterPro" id="IPR036249">
    <property type="entry name" value="Thioredoxin-like_sf"/>
</dbReference>
<dbReference type="SUPFAM" id="SSF50156">
    <property type="entry name" value="PDZ domain-like"/>
    <property type="match status" value="3"/>
</dbReference>
<dbReference type="SMART" id="SM00218">
    <property type="entry name" value="ZU5"/>
    <property type="match status" value="1"/>
</dbReference>
<feature type="domain" description="PDZ" evidence="6">
    <location>
        <begin position="1044"/>
        <end position="1122"/>
    </location>
</feature>
<dbReference type="Proteomes" id="UP001558632">
    <property type="component" value="Unassembled WGS sequence"/>
</dbReference>
<feature type="transmembrane region" description="Helical" evidence="4">
    <location>
        <begin position="418"/>
        <end position="441"/>
    </location>
</feature>
<sequence length="2404" mass="267876">MAEEYDTMLYESTSTLISVVSRRQVEKEECTHEMREGLNGNRKHSRGWNSSHCNQNPVIVGTMLILFGANRKSSCWLSKESACLEHNAVNLARILPLVTSVRHGTMPSTEIYPALHCFPRRVAEAFLEEKIRIIHQRCKDIRSSNTKAIFEKAFPPMSMFGEVEQVNRKQFLALLSFPILRYQGKFSKVMSRENVPQDGDVPCAVDSVRPELFVDVAERIDEQWDENARLFEPFGRERVLLYEHSDCLAVKALLLICNLKCKFESIRNAEDLSMNGYIPVMHVDNLLLSGFDEILLYLVRKDIVSFHNLKNVDYLFLHSLVHGILRKAELYICWVMEEVFQQVTLVRYSAAYSWPAKMTLPYEKRKEVLELLKCHRWLEKSPEEVFDEVEYACECLSTKLGTNQYFGGNNPTEIDALIFGHLYTLLTTSLPNVAIGAFLLFICQSRFFLWFICTVLHMLYAVYLQIFSLYFFTANAKVVVLNKENFDKVIGVTEIALVNFHADWCRFSQMLAPVFSEAASRFEGDPRVVFGTVDCDKESDLASRFHINKYPTLKIFRNGEVARREYRGARSVNAFVQYITDQLADVIQIVTNEESVHELLVAKKANIFVQVHDTASPLWHSIKKLASSFREDCVFFALLQVPIEKQKLLYYSMTANTEKYPDSLDNLAAVHSWVSNKCLPLVREITFENAEELTEEGLPFLILFYKPNDKDIIKVYTDQVMQQLLDQKSSINFLYADGNTFAHPLQHLGKSIKDLPVLAIDSFRHMYLFPNIKDLTVPGKLKQFVLDLHSGKLHREFHDGPDPVPAASPVVVQDNNIVFDTSSKPVENPTVTPVAESVFIKLKPSQSRYTVLRDELTLPNKVKVDCMASSPSDVISGLGENRPDGTAAIELHKENSKDRPPSTSNAELIRSCSYEVPMGKNSSNEILVEPVDEEDCDHTTWIYHSVNLTKVQGYGFGIAVSGGRDNPHFKSGDPSIAISDVLRSGPAWGLLQINDRIVYVNGVNLENADHSTAIQIMKDSENLNVIVKRRIPFPVLEYDQRTLKFTLTKSRRKDDFGIVLGCKFFIKDIANRRLAEKDPGLKEGDVVLKINGENCDQMTLSEARRLLDRSKDRLSLVIQRDVPRGANWKWSSQATLYERIGGTDTPRQSPTPRHSPMVYVRNADHDASSARSHFPSRYHDRFSRPPSEDRTVSPKRQSTCSQQSFGSRGPPQNQYFYDDGGSNVFTCQSPSRTISPSCESSHASVNCATMDQQLLAPHQKPPLPSTMNEPRLITFRKESGSVGVRVIGGNEVGIFVSAVQSDSPAAVRGVRPGDKILRVNNKSMLGVTREEAVLHLLGLQDHVELFLQYKKDEYERIRSQNIGDNFFIRTHFTYEKPENGELSFKKGDIFQVIDTLYGGTVGSWQAICVSSPSMSSTRSDYVHPKGVIPNSSRAEQLAHAERSQSQSQATAEMKSSTLLRRKVTMSRRSKSLTKSHWDEVVFSHGTVHFAAYERVQLRHPGFLRPVVIYGSLADVAREKLLRDFPLAFLSSQVENGNDDSDPGKTNRIVRLNAIRDVMNKNKHCILDITPSSVEKLIYAQYCPIVIFVNVGSRTRLRDMRKRLAKTSAVKSSKKLFDQSQKIQKLYSHLFTAVIDATHEEKWFEVLRDLIAHLQSRRVWMSESKPSELLDDDFLFPMSNGRYGSVGGGDSDVDSLADESRCDLTSKRDATVALTTVDAASRMDVPYADNSSSSSYAMASGTLRSPTKTHAHMCDRQSSGSNVDMIASMYENRDNIVALMATMRRKPPPLARKPKPPPPPRIGSSNASLTSDVQCTVDLAAASADLPRIAESAVSVSPSAACNGSTTLMQTSFSPATHVDNSRLLTKIDEREFVPYSPRYGRPVADCGLYNVKQILEGTMDNYDSGVSAPTASSRLMHSSSSALGHPVTGGKPNLTESMSLSYYDNTERARLDYSASLGLNSHGAAWQNYEHPSSYVSAHSNSQFQHFFDGHRVCPVSPTSSGSMAAAMRSVNGIYGSRSSHDSYAQHVSEGYLLAGNAGSKRPPLVPHRSPVPPPAPRSTYTPSTPRHSQSMPPSMSSCGSRVLTSEDEDQQQQQHHHHHQFGRISSPSLGNRSQPQPIPLARSSLTKAHTTTPSAAAARMSDPSSVHLPKSDAGAAVSSEMQAIGVNRTAAVRCDEALDMSSGEAVKSRNNSDDDGNEFETPQACTKQQAVVIGGGDDNDDDDSGGQPVSDVSGSKKKQQCGSSEENGLGTVASDADLFICRSSASATVDHTGATLQLQDPGVRLIIPQAALSSPVEMFVQLMTRELEPRTSNGAFPSEEASSFKEKSRFVIVAGPSGLKFSVPVELCLPKSALNDGKQWFLAFKSKNTDHFGQRRCLNLLDSCAFPKKNVDPDQVAFFISNF</sequence>
<evidence type="ECO:0000256" key="3">
    <source>
        <dbReference type="SAM" id="MobiDB-lite"/>
    </source>
</evidence>
<feature type="compositionally biased region" description="Basic residues" evidence="3">
    <location>
        <begin position="1784"/>
        <end position="1794"/>
    </location>
</feature>
<dbReference type="Pfam" id="PF00625">
    <property type="entry name" value="Guanylate_kin"/>
    <property type="match status" value="1"/>
</dbReference>
<dbReference type="CDD" id="cd03211">
    <property type="entry name" value="GST_C_Metaxin2"/>
    <property type="match status" value="1"/>
</dbReference>
<dbReference type="PANTHER" id="PTHR13865">
    <property type="entry name" value="TIGHT JUNCTION PROTEIN"/>
    <property type="match status" value="1"/>
</dbReference>
<feature type="compositionally biased region" description="Polar residues" evidence="3">
    <location>
        <begin position="1443"/>
        <end position="1456"/>
    </location>
</feature>
<dbReference type="Pfam" id="PF00791">
    <property type="entry name" value="ZU5"/>
    <property type="match status" value="1"/>
</dbReference>
<feature type="compositionally biased region" description="Low complexity" evidence="3">
    <location>
        <begin position="2058"/>
        <end position="2069"/>
    </location>
</feature>
<dbReference type="EMBL" id="JBEUSY010000399">
    <property type="protein sequence ID" value="KAL1234958.1"/>
    <property type="molecule type" value="Genomic_DNA"/>
</dbReference>